<feature type="region of interest" description="Disordered" evidence="1">
    <location>
        <begin position="1"/>
        <end position="44"/>
    </location>
</feature>
<reference evidence="2" key="1">
    <citation type="submission" date="2021-01" db="EMBL/GenBank/DDBJ databases">
        <authorList>
            <person name="Corre E."/>
            <person name="Pelletier E."/>
            <person name="Niang G."/>
            <person name="Scheremetjew M."/>
            <person name="Finn R."/>
            <person name="Kale V."/>
            <person name="Holt S."/>
            <person name="Cochrane G."/>
            <person name="Meng A."/>
            <person name="Brown T."/>
            <person name="Cohen L."/>
        </authorList>
    </citation>
    <scope>NUCLEOTIDE SEQUENCE</scope>
    <source>
        <strain evidence="2">308</strain>
    </source>
</reference>
<dbReference type="EMBL" id="HBFR01042073">
    <property type="protein sequence ID" value="CAD8903544.1"/>
    <property type="molecule type" value="Transcribed_RNA"/>
</dbReference>
<protein>
    <submittedName>
        <fullName evidence="2">Uncharacterized protein</fullName>
    </submittedName>
</protein>
<sequence>MESGIDFHNLKKERKIDEEELTKSAEDLPSPSSPSVPAETVWLSSPTQGSDIEMIGRGDEIYPIYLYINQSRGSLPRKDIEDELGTNLSEVKVHDGKFFLEEMDNETSDNKSEVNVSSYLLLKLPDNQPIDEKSPNLNTKYILKDQSVAKKKELRKKILKSIQINKVNVHEGNVVQFNLFNNTARKCTEQDAFDGIPIHDQNKEGSWYPDPGFVGYNNEKRYKWEKLYKNSLLKIKEFKLGGIFLRDFADFEVTQLRLKRHDLFCIK</sequence>
<accession>A0A7S1G2E6</accession>
<dbReference type="AlphaFoldDB" id="A0A7S1G2E6"/>
<organism evidence="2">
    <name type="scientific">Corethron hystrix</name>
    <dbReference type="NCBI Taxonomy" id="216773"/>
    <lineage>
        <taxon>Eukaryota</taxon>
        <taxon>Sar</taxon>
        <taxon>Stramenopiles</taxon>
        <taxon>Ochrophyta</taxon>
        <taxon>Bacillariophyta</taxon>
        <taxon>Coscinodiscophyceae</taxon>
        <taxon>Corethrophycidae</taxon>
        <taxon>Corethrales</taxon>
        <taxon>Corethraceae</taxon>
        <taxon>Corethron</taxon>
    </lineage>
</organism>
<evidence type="ECO:0000313" key="2">
    <source>
        <dbReference type="EMBL" id="CAD8903544.1"/>
    </source>
</evidence>
<name>A0A7S1G2E6_9STRA</name>
<proteinExistence type="predicted"/>
<evidence type="ECO:0000256" key="1">
    <source>
        <dbReference type="SAM" id="MobiDB-lite"/>
    </source>
</evidence>
<gene>
    <name evidence="2" type="ORF">CHYS00102_LOCUS30764</name>
</gene>
<feature type="compositionally biased region" description="Basic and acidic residues" evidence="1">
    <location>
        <begin position="8"/>
        <end position="26"/>
    </location>
</feature>